<evidence type="ECO:0000313" key="2">
    <source>
        <dbReference type="Proteomes" id="UP001054902"/>
    </source>
</evidence>
<dbReference type="AlphaFoldDB" id="A0AAD3H4E7"/>
<protein>
    <submittedName>
        <fullName evidence="1">Uncharacterized protein</fullName>
    </submittedName>
</protein>
<gene>
    <name evidence="1" type="ORF">CTEN210_06446</name>
</gene>
<dbReference type="EMBL" id="BLLK01000038">
    <property type="protein sequence ID" value="GFH49970.1"/>
    <property type="molecule type" value="Genomic_DNA"/>
</dbReference>
<comment type="caution">
    <text evidence="1">The sequence shown here is derived from an EMBL/GenBank/DDBJ whole genome shotgun (WGS) entry which is preliminary data.</text>
</comment>
<accession>A0AAD3H4E7</accession>
<dbReference type="Proteomes" id="UP001054902">
    <property type="component" value="Unassembled WGS sequence"/>
</dbReference>
<evidence type="ECO:0000313" key="1">
    <source>
        <dbReference type="EMBL" id="GFH49970.1"/>
    </source>
</evidence>
<reference evidence="1 2" key="1">
    <citation type="journal article" date="2021" name="Sci. Rep.">
        <title>The genome of the diatom Chaetoceros tenuissimus carries an ancient integrated fragment of an extant virus.</title>
        <authorList>
            <person name="Hongo Y."/>
            <person name="Kimura K."/>
            <person name="Takaki Y."/>
            <person name="Yoshida Y."/>
            <person name="Baba S."/>
            <person name="Kobayashi G."/>
            <person name="Nagasaki K."/>
            <person name="Hano T."/>
            <person name="Tomaru Y."/>
        </authorList>
    </citation>
    <scope>NUCLEOTIDE SEQUENCE [LARGE SCALE GENOMIC DNA]</scope>
    <source>
        <strain evidence="1 2">NIES-3715</strain>
    </source>
</reference>
<sequence length="153" mass="18512">MIWRKNFTYFLERTQDCHDPHWQIQYDVVDEKWWSKIDFVGHMHHIHDDAKSLLKFLRSNKDGLTAWEKVGKDGWEKNGEFLQQNGAGHATGSEEKLAKYYTRELEIFVEEKYAIEWKHDILGFDEIHLFDNENEQSRRKKRNLRYIINIGKN</sequence>
<organism evidence="1 2">
    <name type="scientific">Chaetoceros tenuissimus</name>
    <dbReference type="NCBI Taxonomy" id="426638"/>
    <lineage>
        <taxon>Eukaryota</taxon>
        <taxon>Sar</taxon>
        <taxon>Stramenopiles</taxon>
        <taxon>Ochrophyta</taxon>
        <taxon>Bacillariophyta</taxon>
        <taxon>Coscinodiscophyceae</taxon>
        <taxon>Chaetocerotophycidae</taxon>
        <taxon>Chaetocerotales</taxon>
        <taxon>Chaetocerotaceae</taxon>
        <taxon>Chaetoceros</taxon>
    </lineage>
</organism>
<proteinExistence type="predicted"/>
<keyword evidence="2" id="KW-1185">Reference proteome</keyword>
<name>A0AAD3H4E7_9STRA</name>